<comment type="caution">
    <text evidence="4">The sequence shown here is derived from an EMBL/GenBank/DDBJ whole genome shotgun (WGS) entry which is preliminary data.</text>
</comment>
<evidence type="ECO:0000256" key="1">
    <source>
        <dbReference type="ARBA" id="ARBA00009986"/>
    </source>
</evidence>
<keyword evidence="5" id="KW-1185">Reference proteome</keyword>
<dbReference type="Pfam" id="PF00171">
    <property type="entry name" value="Aldedh"/>
    <property type="match status" value="1"/>
</dbReference>
<dbReference type="Gene3D" id="3.40.605.10">
    <property type="entry name" value="Aldehyde Dehydrogenase, Chain A, domain 1"/>
    <property type="match status" value="1"/>
</dbReference>
<accession>A0A5C6Q659</accession>
<dbReference type="FunFam" id="3.40.309.10:FF:000009">
    <property type="entry name" value="Aldehyde dehydrogenase A"/>
    <property type="match status" value="1"/>
</dbReference>
<dbReference type="FunFam" id="3.40.605.10:FF:000007">
    <property type="entry name" value="NAD/NADP-dependent betaine aldehyde dehydrogenase"/>
    <property type="match status" value="1"/>
</dbReference>
<protein>
    <submittedName>
        <fullName evidence="4">NAD-dependent succinate-semialdehyde dehydrogenase</fullName>
    </submittedName>
</protein>
<evidence type="ECO:0000256" key="2">
    <source>
        <dbReference type="ARBA" id="ARBA00023002"/>
    </source>
</evidence>
<dbReference type="InterPro" id="IPR016163">
    <property type="entry name" value="Ald_DH_C"/>
</dbReference>
<dbReference type="CDD" id="cd07103">
    <property type="entry name" value="ALDH_F5_SSADH_GabD"/>
    <property type="match status" value="1"/>
</dbReference>
<organism evidence="4 5">
    <name type="scientific">Colwellia demingiae</name>
    <dbReference type="NCBI Taxonomy" id="89401"/>
    <lineage>
        <taxon>Bacteria</taxon>
        <taxon>Pseudomonadati</taxon>
        <taxon>Pseudomonadota</taxon>
        <taxon>Gammaproteobacteria</taxon>
        <taxon>Alteromonadales</taxon>
        <taxon>Colwelliaceae</taxon>
        <taxon>Colwellia</taxon>
    </lineage>
</organism>
<dbReference type="SUPFAM" id="SSF53720">
    <property type="entry name" value="ALDH-like"/>
    <property type="match status" value="1"/>
</dbReference>
<dbReference type="InterPro" id="IPR016162">
    <property type="entry name" value="Ald_DH_N"/>
</dbReference>
<evidence type="ECO:0000313" key="5">
    <source>
        <dbReference type="Proteomes" id="UP000321822"/>
    </source>
</evidence>
<gene>
    <name evidence="4" type="ORF">ESZ36_20500</name>
</gene>
<dbReference type="GO" id="GO:0009450">
    <property type="term" value="P:gamma-aminobutyric acid catabolic process"/>
    <property type="evidence" value="ECO:0007669"/>
    <property type="project" value="TreeGrafter"/>
</dbReference>
<feature type="domain" description="Aldehyde dehydrogenase" evidence="3">
    <location>
        <begin position="13"/>
        <end position="472"/>
    </location>
</feature>
<evidence type="ECO:0000313" key="4">
    <source>
        <dbReference type="EMBL" id="TWX64353.1"/>
    </source>
</evidence>
<sequence>MYELKGLYIDGEWSASSDGKTINVVDPAEEKVIGQCAAATKEDTERAILSAQKGLDTWSKFDPWQRGEFIRRAADLMAERIDQNARATVLETGKPLAQAKREWELAIDQFIWFSEETKRIYGRTVESRLKNGHIRVDHSPVGVVAAFTAWNFPVALVARKLAPALAAGCSVICRPSTETPASATAMVECCHDAGIPAGVVNLLTGSASVTSPVIMQSPIVRKISLTGSTPLGKKLVRESAETMKKVTMELGGHGPCVIFDDANLSAALDASVASKFGNCGQVCVSPNRFYVQSGVFEEFSHEFARKASELVVGNGRDENVQMGPLRTAKRLAEVDELVRDAIECGAKVLVGGRPMNRDKGHYYEPTVLVDVPRNARLMHEESFGPIAVINRFDDFDDVINQANDTNFGLAAYVWSQSLHLATEASKQIKSGMVGVNTYALATAEAPFGGIKESGIGREGGSECLADYMNLKYTHVVTQV</sequence>
<dbReference type="GO" id="GO:0004777">
    <property type="term" value="F:succinate-semialdehyde dehydrogenase (NAD+) activity"/>
    <property type="evidence" value="ECO:0007669"/>
    <property type="project" value="TreeGrafter"/>
</dbReference>
<dbReference type="PANTHER" id="PTHR43353">
    <property type="entry name" value="SUCCINATE-SEMIALDEHYDE DEHYDROGENASE, MITOCHONDRIAL"/>
    <property type="match status" value="1"/>
</dbReference>
<dbReference type="InterPro" id="IPR016161">
    <property type="entry name" value="Ald_DH/histidinol_DH"/>
</dbReference>
<dbReference type="Proteomes" id="UP000321822">
    <property type="component" value="Unassembled WGS sequence"/>
</dbReference>
<evidence type="ECO:0000259" key="3">
    <source>
        <dbReference type="Pfam" id="PF00171"/>
    </source>
</evidence>
<name>A0A5C6Q659_9GAMM</name>
<proteinExistence type="inferred from homology"/>
<reference evidence="4 5" key="1">
    <citation type="submission" date="2019-07" db="EMBL/GenBank/DDBJ databases">
        <title>Genomes of sea-ice associated Colwellia species.</title>
        <authorList>
            <person name="Bowman J.P."/>
        </authorList>
    </citation>
    <scope>NUCLEOTIDE SEQUENCE [LARGE SCALE GENOMIC DNA]</scope>
    <source>
        <strain evidence="4 5">ACAM 459</strain>
    </source>
</reference>
<keyword evidence="2" id="KW-0560">Oxidoreductase</keyword>
<dbReference type="PANTHER" id="PTHR43353:SF5">
    <property type="entry name" value="SUCCINATE-SEMIALDEHYDE DEHYDROGENASE, MITOCHONDRIAL"/>
    <property type="match status" value="1"/>
</dbReference>
<dbReference type="RefSeq" id="WP_146791325.1">
    <property type="nucleotide sequence ID" value="NZ_VOLT01000014.1"/>
</dbReference>
<dbReference type="AlphaFoldDB" id="A0A5C6Q659"/>
<dbReference type="OrthoDB" id="9812625at2"/>
<dbReference type="InterPro" id="IPR050740">
    <property type="entry name" value="Aldehyde_DH_Superfamily"/>
</dbReference>
<comment type="similarity">
    <text evidence="1">Belongs to the aldehyde dehydrogenase family.</text>
</comment>
<dbReference type="Gene3D" id="3.40.309.10">
    <property type="entry name" value="Aldehyde Dehydrogenase, Chain A, domain 2"/>
    <property type="match status" value="1"/>
</dbReference>
<dbReference type="EMBL" id="VOLT01000014">
    <property type="protein sequence ID" value="TWX64353.1"/>
    <property type="molecule type" value="Genomic_DNA"/>
</dbReference>
<dbReference type="InterPro" id="IPR015590">
    <property type="entry name" value="Aldehyde_DH_dom"/>
</dbReference>